<dbReference type="RefSeq" id="WP_058593736.1">
    <property type="nucleotide sequence ID" value="NZ_LDRK01000028.1"/>
</dbReference>
<dbReference type="InterPro" id="IPR029068">
    <property type="entry name" value="Glyas_Bleomycin-R_OHBP_Dase"/>
</dbReference>
<feature type="transmembrane region" description="Helical" evidence="2">
    <location>
        <begin position="31"/>
        <end position="54"/>
    </location>
</feature>
<protein>
    <submittedName>
        <fullName evidence="3">Uncharacterized protein</fullName>
    </submittedName>
</protein>
<name>A0A147ENS8_9MICO</name>
<evidence type="ECO:0000256" key="1">
    <source>
        <dbReference type="SAM" id="MobiDB-lite"/>
    </source>
</evidence>
<keyword evidence="2" id="KW-0472">Membrane</keyword>
<reference evidence="3 4" key="1">
    <citation type="journal article" date="2016" name="Front. Microbiol.">
        <title>Genomic Resource of Rice Seed Associated Bacteria.</title>
        <authorList>
            <person name="Midha S."/>
            <person name="Bansal K."/>
            <person name="Sharma S."/>
            <person name="Kumar N."/>
            <person name="Patil P.P."/>
            <person name="Chaudhry V."/>
            <person name="Patil P.B."/>
        </authorList>
    </citation>
    <scope>NUCLEOTIDE SEQUENCE [LARGE SCALE GENOMIC DNA]</scope>
    <source>
        <strain evidence="3 4">NS354</strain>
    </source>
</reference>
<feature type="compositionally biased region" description="Polar residues" evidence="1">
    <location>
        <begin position="1"/>
        <end position="10"/>
    </location>
</feature>
<dbReference type="EMBL" id="LDRK01000028">
    <property type="protein sequence ID" value="KTR86117.1"/>
    <property type="molecule type" value="Genomic_DNA"/>
</dbReference>
<dbReference type="SUPFAM" id="SSF54593">
    <property type="entry name" value="Glyoxalase/Bleomycin resistance protein/Dihydroxybiphenyl dioxygenase"/>
    <property type="match status" value="1"/>
</dbReference>
<feature type="region of interest" description="Disordered" evidence="1">
    <location>
        <begin position="1"/>
        <end position="20"/>
    </location>
</feature>
<sequence length="159" mass="16817">MLPNDRTTTDGAAGRPAGISKPQKGLLQRRGFFWSIVGAVVAVVIAVPLAFFFWGNGGTAAVPDGFPAQEQLPLADGERIASSDPDGDLMSVTIRVDDAEAQQAAVEQMQAAGFWVTGQSGSGPIGHVVSMSSDEFTARLSFSHSEEAGYQIKYMIAQR</sequence>
<keyword evidence="4" id="KW-1185">Reference proteome</keyword>
<keyword evidence="2" id="KW-0812">Transmembrane</keyword>
<evidence type="ECO:0000256" key="2">
    <source>
        <dbReference type="SAM" id="Phobius"/>
    </source>
</evidence>
<accession>A0A147ENS8</accession>
<evidence type="ECO:0000313" key="3">
    <source>
        <dbReference type="EMBL" id="KTR86117.1"/>
    </source>
</evidence>
<comment type="caution">
    <text evidence="3">The sequence shown here is derived from an EMBL/GenBank/DDBJ whole genome shotgun (WGS) entry which is preliminary data.</text>
</comment>
<dbReference type="Proteomes" id="UP000070810">
    <property type="component" value="Unassembled WGS sequence"/>
</dbReference>
<dbReference type="PATRIC" id="fig|1079994.3.peg.1368"/>
<evidence type="ECO:0000313" key="4">
    <source>
        <dbReference type="Proteomes" id="UP000070810"/>
    </source>
</evidence>
<organism evidence="3 4">
    <name type="scientific">Leucobacter chromiiresistens</name>
    <dbReference type="NCBI Taxonomy" id="1079994"/>
    <lineage>
        <taxon>Bacteria</taxon>
        <taxon>Bacillati</taxon>
        <taxon>Actinomycetota</taxon>
        <taxon>Actinomycetes</taxon>
        <taxon>Micrococcales</taxon>
        <taxon>Microbacteriaceae</taxon>
        <taxon>Leucobacter</taxon>
    </lineage>
</organism>
<dbReference type="AlphaFoldDB" id="A0A147ENS8"/>
<gene>
    <name evidence="3" type="ORF">NS354_06380</name>
</gene>
<proteinExistence type="predicted"/>
<keyword evidence="2" id="KW-1133">Transmembrane helix</keyword>